<protein>
    <submittedName>
        <fullName evidence="8">Methyl-accepting chemotaxis protein</fullName>
    </submittedName>
</protein>
<dbReference type="Pfam" id="PF00015">
    <property type="entry name" value="MCPsignal"/>
    <property type="match status" value="1"/>
</dbReference>
<dbReference type="PROSITE" id="PS50111">
    <property type="entry name" value="CHEMOTAXIS_TRANSDUC_2"/>
    <property type="match status" value="1"/>
</dbReference>
<dbReference type="GO" id="GO:0016020">
    <property type="term" value="C:membrane"/>
    <property type="evidence" value="ECO:0007669"/>
    <property type="project" value="InterPro"/>
</dbReference>
<proteinExistence type="inferred from homology"/>
<evidence type="ECO:0000259" key="6">
    <source>
        <dbReference type="PROSITE" id="PS50112"/>
    </source>
</evidence>
<keyword evidence="4" id="KW-1133">Transmembrane helix</keyword>
<evidence type="ECO:0000313" key="9">
    <source>
        <dbReference type="Proteomes" id="UP000645257"/>
    </source>
</evidence>
<feature type="domain" description="HAMP" evidence="7">
    <location>
        <begin position="198"/>
        <end position="250"/>
    </location>
</feature>
<feature type="domain" description="PAS" evidence="6">
    <location>
        <begin position="25"/>
        <end position="76"/>
    </location>
</feature>
<dbReference type="InterPro" id="IPR003660">
    <property type="entry name" value="HAMP_dom"/>
</dbReference>
<evidence type="ECO:0000256" key="3">
    <source>
        <dbReference type="PROSITE-ProRule" id="PRU00284"/>
    </source>
</evidence>
<dbReference type="NCBIfam" id="TIGR00229">
    <property type="entry name" value="sensory_box"/>
    <property type="match status" value="1"/>
</dbReference>
<dbReference type="Pfam" id="PF08447">
    <property type="entry name" value="PAS_3"/>
    <property type="match status" value="1"/>
</dbReference>
<accession>A0A918UBJ9</accession>
<comment type="caution">
    <text evidence="8">The sequence shown here is derived from an EMBL/GenBank/DDBJ whole genome shotgun (WGS) entry which is preliminary data.</text>
</comment>
<evidence type="ECO:0000256" key="1">
    <source>
        <dbReference type="ARBA" id="ARBA00023224"/>
    </source>
</evidence>
<dbReference type="PROSITE" id="PS50112">
    <property type="entry name" value="PAS"/>
    <property type="match status" value="1"/>
</dbReference>
<reference evidence="8" key="1">
    <citation type="journal article" date="2014" name="Int. J. Syst. Evol. Microbiol.">
        <title>Complete genome sequence of Corynebacterium casei LMG S-19264T (=DSM 44701T), isolated from a smear-ripened cheese.</title>
        <authorList>
            <consortium name="US DOE Joint Genome Institute (JGI-PGF)"/>
            <person name="Walter F."/>
            <person name="Albersmeier A."/>
            <person name="Kalinowski J."/>
            <person name="Ruckert C."/>
        </authorList>
    </citation>
    <scope>NUCLEOTIDE SEQUENCE</scope>
    <source>
        <strain evidence="8">KCTC 32182</strain>
    </source>
</reference>
<keyword evidence="1 3" id="KW-0807">Transducer</keyword>
<dbReference type="EMBL" id="BMYX01000017">
    <property type="protein sequence ID" value="GGY22624.1"/>
    <property type="molecule type" value="Genomic_DNA"/>
</dbReference>
<dbReference type="GO" id="GO:0007165">
    <property type="term" value="P:signal transduction"/>
    <property type="evidence" value="ECO:0007669"/>
    <property type="project" value="UniProtKB-KW"/>
</dbReference>
<keyword evidence="9" id="KW-1185">Reference proteome</keyword>
<reference evidence="8" key="2">
    <citation type="submission" date="2020-09" db="EMBL/GenBank/DDBJ databases">
        <authorList>
            <person name="Sun Q."/>
            <person name="Kim S."/>
        </authorList>
    </citation>
    <scope>NUCLEOTIDE SEQUENCE</scope>
    <source>
        <strain evidence="8">KCTC 32182</strain>
    </source>
</reference>
<keyword evidence="4" id="KW-0472">Membrane</keyword>
<dbReference type="PROSITE" id="PS50885">
    <property type="entry name" value="HAMP"/>
    <property type="match status" value="1"/>
</dbReference>
<evidence type="ECO:0000313" key="8">
    <source>
        <dbReference type="EMBL" id="GGY22624.1"/>
    </source>
</evidence>
<evidence type="ECO:0000256" key="4">
    <source>
        <dbReference type="SAM" id="Phobius"/>
    </source>
</evidence>
<dbReference type="SUPFAM" id="SSF55785">
    <property type="entry name" value="PYP-like sensor domain (PAS domain)"/>
    <property type="match status" value="1"/>
</dbReference>
<evidence type="ECO:0000256" key="2">
    <source>
        <dbReference type="ARBA" id="ARBA00029447"/>
    </source>
</evidence>
<dbReference type="Gene3D" id="3.30.450.20">
    <property type="entry name" value="PAS domain"/>
    <property type="match status" value="1"/>
</dbReference>
<name>A0A918UBJ9_9NEIS</name>
<dbReference type="InterPro" id="IPR000014">
    <property type="entry name" value="PAS"/>
</dbReference>
<dbReference type="SMART" id="SM00283">
    <property type="entry name" value="MA"/>
    <property type="match status" value="1"/>
</dbReference>
<feature type="domain" description="Methyl-accepting transducer" evidence="5">
    <location>
        <begin position="255"/>
        <end position="491"/>
    </location>
</feature>
<dbReference type="InterPro" id="IPR004089">
    <property type="entry name" value="MCPsignal_dom"/>
</dbReference>
<dbReference type="SMART" id="SM00091">
    <property type="entry name" value="PAS"/>
    <property type="match status" value="1"/>
</dbReference>
<dbReference type="RefSeq" id="WP_189535399.1">
    <property type="nucleotide sequence ID" value="NZ_BMYX01000017.1"/>
</dbReference>
<dbReference type="Gene3D" id="1.10.287.950">
    <property type="entry name" value="Methyl-accepting chemotaxis protein"/>
    <property type="match status" value="1"/>
</dbReference>
<feature type="transmembrane region" description="Helical" evidence="4">
    <location>
        <begin position="176"/>
        <end position="196"/>
    </location>
</feature>
<dbReference type="InterPro" id="IPR035965">
    <property type="entry name" value="PAS-like_dom_sf"/>
</dbReference>
<sequence length="527" mass="55813">MRNNQPVTAEEVFFDPDRPIVTCTDLKGRITYANPAFSEVSGYSNSELVGQPHNIVRHPDMPPAAFEDLWNTLKQGRPWRGLVKNRARSGAFYWVDAYVTPLTENGRITGYASIRTVPERAGVQVADALYRDIREGRAAFPWTRYRPGLSLVFRLALGCAVPALFAAGMVAANDAVLRAGLAVAGAAASLAFAVWVHRAASAPLGVMREAFRLQSEGVFTVPVPTNAAREFAEALTALESMRIRLRAMFGDINASATEVGDQAHALNHSASDLMGSAERQSQEIRDVSERMQSLALSAKTIAGATDAAAGFADDALRRTEEGLSRVKATVGANETVVASVGAAQEAIAGLSAAIADIGRVLSGIRDIAEQTNLLALNASIEAARAGEGGRGFAVVADEVRKLAERTGEATAVIFSTLGVVERTAASVRVQMTSATEGVTDNSSRIADVERSLAGIHDACGGVVKSSREIRQALADQSRLSGEVADNMEKMSGLRSDNDATIANLSEEAGRLDETSLALKALAGQFGR</sequence>
<dbReference type="PANTHER" id="PTHR32089">
    <property type="entry name" value="METHYL-ACCEPTING CHEMOTAXIS PROTEIN MCPB"/>
    <property type="match status" value="1"/>
</dbReference>
<dbReference type="AlphaFoldDB" id="A0A918UBJ9"/>
<organism evidence="8 9">
    <name type="scientific">Paludibacterium paludis</name>
    <dbReference type="NCBI Taxonomy" id="1225769"/>
    <lineage>
        <taxon>Bacteria</taxon>
        <taxon>Pseudomonadati</taxon>
        <taxon>Pseudomonadota</taxon>
        <taxon>Betaproteobacteria</taxon>
        <taxon>Neisseriales</taxon>
        <taxon>Chromobacteriaceae</taxon>
        <taxon>Paludibacterium</taxon>
    </lineage>
</organism>
<feature type="transmembrane region" description="Helical" evidence="4">
    <location>
        <begin position="151"/>
        <end position="170"/>
    </location>
</feature>
<comment type="similarity">
    <text evidence="2">Belongs to the methyl-accepting chemotaxis (MCP) protein family.</text>
</comment>
<dbReference type="SUPFAM" id="SSF58104">
    <property type="entry name" value="Methyl-accepting chemotaxis protein (MCP) signaling domain"/>
    <property type="match status" value="1"/>
</dbReference>
<dbReference type="PANTHER" id="PTHR32089:SF112">
    <property type="entry name" value="LYSOZYME-LIKE PROTEIN-RELATED"/>
    <property type="match status" value="1"/>
</dbReference>
<dbReference type="Proteomes" id="UP000645257">
    <property type="component" value="Unassembled WGS sequence"/>
</dbReference>
<evidence type="ECO:0000259" key="5">
    <source>
        <dbReference type="PROSITE" id="PS50111"/>
    </source>
</evidence>
<evidence type="ECO:0000259" key="7">
    <source>
        <dbReference type="PROSITE" id="PS50885"/>
    </source>
</evidence>
<keyword evidence="4" id="KW-0812">Transmembrane</keyword>
<gene>
    <name evidence="8" type="ORF">GCM10011289_28110</name>
</gene>
<dbReference type="InterPro" id="IPR013655">
    <property type="entry name" value="PAS_fold_3"/>
</dbReference>
<dbReference type="CDD" id="cd00130">
    <property type="entry name" value="PAS"/>
    <property type="match status" value="1"/>
</dbReference>